<keyword evidence="4" id="KW-1185">Reference proteome</keyword>
<sequence length="641" mass="71280">MIRQTIRLLGIPQPRVQFRCFSEKYSDIDRFKKLKTEYSFGIARDPGYEDKSINLSELYGEKIDFRNDPSLVGLRPKSPEYKQQLHNLEQAARGDQDNERARYEFMERIKAVGAGALVLMGTISAYQLVINYKYLKAYVIGKWHHNWNDSSVKNLNDPATNKKTLESLTEKLNSEVDDQLVGTVRPSETTPGIYLFGAVANKKFPMRVKGFDAKYFLDVLVRNDLVVAVDDSGNVYHYSREMEQPVKVKMPTRMSRVFFSGGKIYYLSANSKELYCGSALAPLSKGWFGTKGSTISKIALGDFERGERIGQVASCSNLLLILTSKGRLFEINTAESPLNKGQYALPSLSLINNEIAVPVNSAYELKILNYELVGSGSKKSFQSRVFTEIAAGDFYNVAADANNNIWTWGDNASNQCGVEASAIGDFQPVPRIVFSLDDLTNISKYSLPDKAANGTLSIERLACASETTFIKVRYNHSKDSTHDQDLILAFGNGLKGQLGFSCYLHKIGLPRVIKSLIGMKEYDSALKTTTNVGIKDIVTGGNHAFVVLDNAGPAKDVLVFGDNEKGQFGNGKSVKSSKPLHLPKLLEPVDFEGSRRDLAKKVNDQTMNRLQLLESSINEQNIEQVIAAGEDSSAIFYRKRS</sequence>
<keyword evidence="2" id="KW-1133">Transmembrane helix</keyword>
<dbReference type="SUPFAM" id="SSF50985">
    <property type="entry name" value="RCC1/BLIP-II"/>
    <property type="match status" value="1"/>
</dbReference>
<keyword evidence="2" id="KW-0472">Membrane</keyword>
<dbReference type="InterPro" id="IPR009091">
    <property type="entry name" value="RCC1/BLIP-II"/>
</dbReference>
<dbReference type="EMBL" id="ML004446">
    <property type="protein sequence ID" value="RKP31103.1"/>
    <property type="molecule type" value="Genomic_DNA"/>
</dbReference>
<dbReference type="PROSITE" id="PS50012">
    <property type="entry name" value="RCC1_3"/>
    <property type="match status" value="1"/>
</dbReference>
<dbReference type="OrthoDB" id="10256179at2759"/>
<name>A0A4P9ZE66_9ASCO</name>
<dbReference type="Proteomes" id="UP000268321">
    <property type="component" value="Unassembled WGS sequence"/>
</dbReference>
<evidence type="ECO:0000313" key="3">
    <source>
        <dbReference type="EMBL" id="RKP31103.1"/>
    </source>
</evidence>
<dbReference type="InterPro" id="IPR053245">
    <property type="entry name" value="MitoProcess-Associated"/>
</dbReference>
<proteinExistence type="predicted"/>
<feature type="transmembrane region" description="Helical" evidence="2">
    <location>
        <begin position="109"/>
        <end position="129"/>
    </location>
</feature>
<dbReference type="GO" id="GO:0005743">
    <property type="term" value="C:mitochondrial inner membrane"/>
    <property type="evidence" value="ECO:0007669"/>
    <property type="project" value="TreeGrafter"/>
</dbReference>
<accession>A0A4P9ZE66</accession>
<dbReference type="AlphaFoldDB" id="A0A4P9ZE66"/>
<reference evidence="4" key="1">
    <citation type="journal article" date="2018" name="Nat. Microbiol.">
        <title>Leveraging single-cell genomics to expand the fungal tree of life.</title>
        <authorList>
            <person name="Ahrendt S.R."/>
            <person name="Quandt C.A."/>
            <person name="Ciobanu D."/>
            <person name="Clum A."/>
            <person name="Salamov A."/>
            <person name="Andreopoulos B."/>
            <person name="Cheng J.F."/>
            <person name="Woyke T."/>
            <person name="Pelin A."/>
            <person name="Henrissat B."/>
            <person name="Reynolds N.K."/>
            <person name="Benny G.L."/>
            <person name="Smith M.E."/>
            <person name="James T.Y."/>
            <person name="Grigoriev I.V."/>
        </authorList>
    </citation>
    <scope>NUCLEOTIDE SEQUENCE [LARGE SCALE GENOMIC DNA]</scope>
    <source>
        <strain evidence="4">Baker2002</strain>
    </source>
</reference>
<dbReference type="GO" id="GO:0034551">
    <property type="term" value="P:mitochondrial respiratory chain complex III assembly"/>
    <property type="evidence" value="ECO:0007669"/>
    <property type="project" value="TreeGrafter"/>
</dbReference>
<gene>
    <name evidence="3" type="ORF">METBISCDRAFT_26814</name>
</gene>
<dbReference type="InterPro" id="IPR000408">
    <property type="entry name" value="Reg_chr_condens"/>
</dbReference>
<organism evidence="3 4">
    <name type="scientific">Metschnikowia bicuspidata</name>
    <dbReference type="NCBI Taxonomy" id="27322"/>
    <lineage>
        <taxon>Eukaryota</taxon>
        <taxon>Fungi</taxon>
        <taxon>Dikarya</taxon>
        <taxon>Ascomycota</taxon>
        <taxon>Saccharomycotina</taxon>
        <taxon>Pichiomycetes</taxon>
        <taxon>Metschnikowiaceae</taxon>
        <taxon>Metschnikowia</taxon>
    </lineage>
</organism>
<keyword evidence="2" id="KW-0812">Transmembrane</keyword>
<protein>
    <submittedName>
        <fullName evidence="3">RCC1/BLIP-II</fullName>
    </submittedName>
</protein>
<evidence type="ECO:0000313" key="4">
    <source>
        <dbReference type="Proteomes" id="UP000268321"/>
    </source>
</evidence>
<dbReference type="Pfam" id="PF13540">
    <property type="entry name" value="RCC1_2"/>
    <property type="match status" value="1"/>
</dbReference>
<dbReference type="PANTHER" id="PTHR47563:SF1">
    <property type="entry name" value="PROTEIN FMP25, MITOCHONDRIAL"/>
    <property type="match status" value="1"/>
</dbReference>
<evidence type="ECO:0000256" key="1">
    <source>
        <dbReference type="PROSITE-ProRule" id="PRU00235"/>
    </source>
</evidence>
<evidence type="ECO:0000256" key="2">
    <source>
        <dbReference type="SAM" id="Phobius"/>
    </source>
</evidence>
<feature type="repeat" description="RCC1" evidence="1">
    <location>
        <begin position="485"/>
        <end position="550"/>
    </location>
</feature>
<dbReference type="PANTHER" id="PTHR47563">
    <property type="entry name" value="PROTEIN FMP25, MITOCHONDRIAL"/>
    <property type="match status" value="1"/>
</dbReference>
<dbReference type="Gene3D" id="2.130.10.30">
    <property type="entry name" value="Regulator of chromosome condensation 1/beta-lactamase-inhibitor protein II"/>
    <property type="match status" value="1"/>
</dbReference>